<evidence type="ECO:0000256" key="1">
    <source>
        <dbReference type="ARBA" id="ARBA00012604"/>
    </source>
</evidence>
<protein>
    <recommendedName>
        <fullName evidence="1">assimilatory sulfite reductase (NADPH)</fullName>
        <ecNumber evidence="1">1.8.1.2</ecNumber>
    </recommendedName>
</protein>
<feature type="domain" description="FAD-binding FR-type" evidence="14">
    <location>
        <begin position="246"/>
        <end position="465"/>
    </location>
</feature>
<comment type="cofactor">
    <cofactor evidence="12">
        <name>FAD</name>
        <dbReference type="ChEBI" id="CHEBI:57692"/>
    </cofactor>
    <text evidence="12">Binds 1 FAD per subunit.</text>
</comment>
<feature type="binding site" evidence="12">
    <location>
        <begin position="542"/>
        <end position="546"/>
    </location>
    <ligand>
        <name>NADP(+)</name>
        <dbReference type="ChEBI" id="CHEBI:58349"/>
    </ligand>
</feature>
<dbReference type="Gene3D" id="3.40.50.360">
    <property type="match status" value="1"/>
</dbReference>
<dbReference type="CDD" id="cd06199">
    <property type="entry name" value="SiR"/>
    <property type="match status" value="1"/>
</dbReference>
<dbReference type="InterPro" id="IPR023173">
    <property type="entry name" value="NADPH_Cyt_P450_Rdtase_alpha"/>
</dbReference>
<dbReference type="PANTHER" id="PTHR19384:SF128">
    <property type="entry name" value="NADPH OXIDOREDUCTASE A"/>
    <property type="match status" value="1"/>
</dbReference>
<dbReference type="PROSITE" id="PS50902">
    <property type="entry name" value="FLAVODOXIN_LIKE"/>
    <property type="match status" value="1"/>
</dbReference>
<keyword evidence="2" id="KW-0813">Transport</keyword>
<keyword evidence="10" id="KW-0198">Cysteine biosynthesis</keyword>
<dbReference type="Gene3D" id="1.20.990.10">
    <property type="entry name" value="NADPH-cytochrome p450 Reductase, Chain A, domain 3"/>
    <property type="match status" value="1"/>
</dbReference>
<feature type="binding site" evidence="12">
    <location>
        <position position="616"/>
    </location>
    <ligand>
        <name>FAD</name>
        <dbReference type="ChEBI" id="CHEBI:57692"/>
    </ligand>
</feature>
<dbReference type="InterPro" id="IPR008254">
    <property type="entry name" value="Flavodoxin/NO_synth"/>
</dbReference>
<dbReference type="EMBL" id="FOMR01000005">
    <property type="protein sequence ID" value="SFD89829.1"/>
    <property type="molecule type" value="Genomic_DNA"/>
</dbReference>
<evidence type="ECO:0000256" key="8">
    <source>
        <dbReference type="ARBA" id="ARBA00022982"/>
    </source>
</evidence>
<feature type="binding site" evidence="12">
    <location>
        <begin position="421"/>
        <end position="423"/>
    </location>
    <ligand>
        <name>FAD</name>
        <dbReference type="ChEBI" id="CHEBI:57692"/>
    </ligand>
</feature>
<gene>
    <name evidence="15" type="ORF">SAMN05216238_105195</name>
</gene>
<reference evidence="16" key="1">
    <citation type="submission" date="2016-10" db="EMBL/GenBank/DDBJ databases">
        <authorList>
            <person name="Varghese N."/>
            <person name="Submissions S."/>
        </authorList>
    </citation>
    <scope>NUCLEOTIDE SEQUENCE [LARGE SCALE GENOMIC DNA]</scope>
    <source>
        <strain evidence="16">DSM 22530</strain>
    </source>
</reference>
<evidence type="ECO:0000256" key="3">
    <source>
        <dbReference type="ARBA" id="ARBA00022605"/>
    </source>
</evidence>
<dbReference type="GO" id="GO:0050660">
    <property type="term" value="F:flavin adenine dinucleotide binding"/>
    <property type="evidence" value="ECO:0007669"/>
    <property type="project" value="InterPro"/>
</dbReference>
<dbReference type="SUPFAM" id="SSF52343">
    <property type="entry name" value="Ferredoxin reductase-like, C-terminal NADP-linked domain"/>
    <property type="match status" value="1"/>
</dbReference>
<evidence type="ECO:0000313" key="16">
    <source>
        <dbReference type="Proteomes" id="UP000199474"/>
    </source>
</evidence>
<keyword evidence="4" id="KW-0285">Flavoprotein</keyword>
<dbReference type="SUPFAM" id="SSF52218">
    <property type="entry name" value="Flavoproteins"/>
    <property type="match status" value="1"/>
</dbReference>
<dbReference type="SUPFAM" id="SSF63380">
    <property type="entry name" value="Riboflavin synthase domain-like"/>
    <property type="match status" value="1"/>
</dbReference>
<keyword evidence="5 12" id="KW-0288">FMN</keyword>
<evidence type="ECO:0000259" key="13">
    <source>
        <dbReference type="PROSITE" id="PS50902"/>
    </source>
</evidence>
<feature type="binding site" evidence="12">
    <location>
        <begin position="536"/>
        <end position="537"/>
    </location>
    <ligand>
        <name>NADP(+)</name>
        <dbReference type="ChEBI" id="CHEBI:58349"/>
    </ligand>
</feature>
<dbReference type="InterPro" id="IPR017927">
    <property type="entry name" value="FAD-bd_FR_type"/>
</dbReference>
<dbReference type="InterPro" id="IPR010199">
    <property type="entry name" value="CysJ"/>
</dbReference>
<evidence type="ECO:0000259" key="14">
    <source>
        <dbReference type="PROSITE" id="PS51384"/>
    </source>
</evidence>
<dbReference type="Proteomes" id="UP000199474">
    <property type="component" value="Unassembled WGS sequence"/>
</dbReference>
<dbReference type="PRINTS" id="PR00369">
    <property type="entry name" value="FLAVODOXIN"/>
</dbReference>
<feature type="binding site" evidence="12">
    <location>
        <position position="336"/>
    </location>
    <ligand>
        <name>FAD</name>
        <dbReference type="ChEBI" id="CHEBI:57692"/>
    </ligand>
</feature>
<feature type="domain" description="Flavodoxin-like" evidence="13">
    <location>
        <begin position="72"/>
        <end position="210"/>
    </location>
</feature>
<dbReference type="GO" id="GO:0016651">
    <property type="term" value="F:oxidoreductase activity, acting on NAD(P)H"/>
    <property type="evidence" value="ECO:0007669"/>
    <property type="project" value="UniProtKB-ARBA"/>
</dbReference>
<feature type="binding site" evidence="12">
    <location>
        <begin position="161"/>
        <end position="170"/>
    </location>
    <ligand>
        <name>FMN</name>
        <dbReference type="ChEBI" id="CHEBI:58210"/>
    </ligand>
</feature>
<evidence type="ECO:0000256" key="2">
    <source>
        <dbReference type="ARBA" id="ARBA00022448"/>
    </source>
</evidence>
<proteinExistence type="predicted"/>
<feature type="binding site" evidence="12">
    <location>
        <position position="578"/>
    </location>
    <ligand>
        <name>NADP(+)</name>
        <dbReference type="ChEBI" id="CHEBI:58349"/>
    </ligand>
</feature>
<dbReference type="GO" id="GO:0019344">
    <property type="term" value="P:cysteine biosynthetic process"/>
    <property type="evidence" value="ECO:0007669"/>
    <property type="project" value="UniProtKB-KW"/>
</dbReference>
<keyword evidence="16" id="KW-1185">Reference proteome</keyword>
<dbReference type="PIRSF" id="PIRSF000207">
    <property type="entry name" value="SiR-FP_CysJ"/>
    <property type="match status" value="1"/>
</dbReference>
<evidence type="ECO:0000256" key="10">
    <source>
        <dbReference type="ARBA" id="ARBA00023192"/>
    </source>
</evidence>
<evidence type="ECO:0000256" key="5">
    <source>
        <dbReference type="ARBA" id="ARBA00022643"/>
    </source>
</evidence>
<keyword evidence="3" id="KW-0028">Amino-acid biosynthesis</keyword>
<feature type="binding site" evidence="12">
    <location>
        <begin position="403"/>
        <end position="406"/>
    </location>
    <ligand>
        <name>FAD</name>
        <dbReference type="ChEBI" id="CHEBI:57692"/>
    </ligand>
</feature>
<dbReference type="InterPro" id="IPR029039">
    <property type="entry name" value="Flavoprotein-like_sf"/>
</dbReference>
<keyword evidence="7 12" id="KW-0521">NADP</keyword>
<dbReference type="InterPro" id="IPR039261">
    <property type="entry name" value="FNR_nucleotide-bd"/>
</dbReference>
<evidence type="ECO:0000256" key="4">
    <source>
        <dbReference type="ARBA" id="ARBA00022630"/>
    </source>
</evidence>
<evidence type="ECO:0000256" key="12">
    <source>
        <dbReference type="PIRSR" id="PIRSR000207-1"/>
    </source>
</evidence>
<organism evidence="15 16">
    <name type="scientific">Lentibacillus persicus</name>
    <dbReference type="NCBI Taxonomy" id="640948"/>
    <lineage>
        <taxon>Bacteria</taxon>
        <taxon>Bacillati</taxon>
        <taxon>Bacillota</taxon>
        <taxon>Bacilli</taxon>
        <taxon>Bacillales</taxon>
        <taxon>Bacillaceae</taxon>
        <taxon>Lentibacillus</taxon>
    </lineage>
</organism>
<dbReference type="STRING" id="640948.SAMN05216238_105195"/>
<dbReference type="InterPro" id="IPR001433">
    <property type="entry name" value="OxRdtase_FAD/NAD-bd"/>
</dbReference>
<evidence type="ECO:0000256" key="11">
    <source>
        <dbReference type="ARBA" id="ARBA00052219"/>
    </source>
</evidence>
<dbReference type="EC" id="1.8.1.2" evidence="1"/>
<dbReference type="Pfam" id="PF00258">
    <property type="entry name" value="Flavodoxin_1"/>
    <property type="match status" value="1"/>
</dbReference>
<dbReference type="InterPro" id="IPR017938">
    <property type="entry name" value="Riboflavin_synthase-like_b-brl"/>
</dbReference>
<comment type="catalytic activity">
    <reaction evidence="11">
        <text>hydrogen sulfide + 3 NADP(+) + 3 H2O = sulfite + 3 NADPH + 4 H(+)</text>
        <dbReference type="Rhea" id="RHEA:13801"/>
        <dbReference type="ChEBI" id="CHEBI:15377"/>
        <dbReference type="ChEBI" id="CHEBI:15378"/>
        <dbReference type="ChEBI" id="CHEBI:17359"/>
        <dbReference type="ChEBI" id="CHEBI:29919"/>
        <dbReference type="ChEBI" id="CHEBI:57783"/>
        <dbReference type="ChEBI" id="CHEBI:58349"/>
        <dbReference type="EC" id="1.8.1.2"/>
    </reaction>
</comment>
<accession>A0A1I1W481</accession>
<dbReference type="GO" id="GO:0010181">
    <property type="term" value="F:FMN binding"/>
    <property type="evidence" value="ECO:0007669"/>
    <property type="project" value="InterPro"/>
</dbReference>
<keyword evidence="9" id="KW-0560">Oxidoreductase</keyword>
<evidence type="ECO:0000313" key="15">
    <source>
        <dbReference type="EMBL" id="SFD89829.1"/>
    </source>
</evidence>
<dbReference type="AlphaFoldDB" id="A0A1I1W481"/>
<dbReference type="InterPro" id="IPR003097">
    <property type="entry name" value="CysJ-like_FAD-binding"/>
</dbReference>
<keyword evidence="6 12" id="KW-0274">FAD</keyword>
<dbReference type="GO" id="GO:0005829">
    <property type="term" value="C:cytosol"/>
    <property type="evidence" value="ECO:0007669"/>
    <property type="project" value="TreeGrafter"/>
</dbReference>
<feature type="binding site" evidence="12">
    <location>
        <begin position="436"/>
        <end position="439"/>
    </location>
    <ligand>
        <name>FAD</name>
        <dbReference type="ChEBI" id="CHEBI:57692"/>
    </ligand>
</feature>
<dbReference type="InterPro" id="IPR001094">
    <property type="entry name" value="Flavdoxin-like"/>
</dbReference>
<keyword evidence="8" id="KW-0249">Electron transport</keyword>
<evidence type="ECO:0000256" key="6">
    <source>
        <dbReference type="ARBA" id="ARBA00022827"/>
    </source>
</evidence>
<evidence type="ECO:0000256" key="7">
    <source>
        <dbReference type="ARBA" id="ARBA00022857"/>
    </source>
</evidence>
<comment type="cofactor">
    <cofactor evidence="12">
        <name>FMN</name>
        <dbReference type="ChEBI" id="CHEBI:58210"/>
    </cofactor>
    <text evidence="12">Binds 1 FMN per subunit.</text>
</comment>
<evidence type="ECO:0000256" key="9">
    <source>
        <dbReference type="ARBA" id="ARBA00023002"/>
    </source>
</evidence>
<dbReference type="Gene3D" id="2.40.30.10">
    <property type="entry name" value="Translation factors"/>
    <property type="match status" value="1"/>
</dbReference>
<feature type="binding site" evidence="12">
    <location>
        <position position="427"/>
    </location>
    <ligand>
        <name>FAD</name>
        <dbReference type="ChEBI" id="CHEBI:57692"/>
    </ligand>
</feature>
<dbReference type="Pfam" id="PF00175">
    <property type="entry name" value="NAD_binding_1"/>
    <property type="match status" value="1"/>
</dbReference>
<sequence>MQLQVENSPFNQEQTDYLNHLLPTLTEAQRIWLSGFLAVPVTMEAPAAATATAALDPAEAQQNAQKPAARNVTILFGSETGNGQQVAEDMLQKLEEKDMDVTISALDDFKPKNLKKVEDLLIVTATHGEGDPPDNAVAFYETLFSRKAPKLDGVRFSVLSLGDESYEFFCQTGKDFDKRLEELGGERLYSRVDCDVDFDEDASGWIEGVFGVLRESLEVPSADESTPAAQLETTSLTADQPVYSRTNPFRAEVLENLNLNDQGSNKETRHIELSLEGSNFDFEPGDSLGIFPENDPELVDALIARMYWDPDESVPINKQGEVRSLRNALLTNFEITKLTKPLLEKAAQLFENEWLSALLKPEQEEERKAYLDGRDLLDFVTDFELGDVSPGEFVQILRKMPARLYSIASSYQANPDEVHLTIGTVAYHAHGRDRKGVCSGQCALRVEPGEQLPVYIHRNPNFKFPADAEAPVIMVGPGTGVAPYRSFLEEREEAEVNGKTWLFYGDQHFASDFLYQVDWQQWLKEGILTKMDVAFSRDTAEKVYVQHRMQEHSTELYQWITEGAYVYVCGDEKRMAKDVENALLTIFENEGQMSADEAGDYLKKMRQEKRYQRDVY</sequence>
<dbReference type="PANTHER" id="PTHR19384">
    <property type="entry name" value="NITRIC OXIDE SYNTHASE-RELATED"/>
    <property type="match status" value="1"/>
</dbReference>
<dbReference type="InterPro" id="IPR001709">
    <property type="entry name" value="Flavoprot_Pyr_Nucl_cyt_Rdtase"/>
</dbReference>
<dbReference type="NCBIfam" id="TIGR01931">
    <property type="entry name" value="cysJ"/>
    <property type="match status" value="1"/>
</dbReference>
<dbReference type="Pfam" id="PF00667">
    <property type="entry name" value="FAD_binding_1"/>
    <property type="match status" value="1"/>
</dbReference>
<dbReference type="PROSITE" id="PS51384">
    <property type="entry name" value="FAD_FR"/>
    <property type="match status" value="1"/>
</dbReference>
<feature type="binding site" evidence="12">
    <location>
        <begin position="78"/>
        <end position="83"/>
    </location>
    <ligand>
        <name>FMN</name>
        <dbReference type="ChEBI" id="CHEBI:58210"/>
    </ligand>
</feature>
<dbReference type="FunFam" id="3.40.50.80:FF:000001">
    <property type="entry name" value="NADPH--cytochrome P450 reductase 1"/>
    <property type="match status" value="1"/>
</dbReference>
<dbReference type="Gene3D" id="3.40.50.80">
    <property type="entry name" value="Nucleotide-binding domain of ferredoxin-NADP reductase (FNR) module"/>
    <property type="match status" value="1"/>
</dbReference>
<dbReference type="PRINTS" id="PR00371">
    <property type="entry name" value="FPNCR"/>
</dbReference>
<dbReference type="GO" id="GO:0004783">
    <property type="term" value="F:sulfite reductase (NADPH) activity"/>
    <property type="evidence" value="ECO:0007669"/>
    <property type="project" value="UniProtKB-EC"/>
</dbReference>
<name>A0A1I1W481_9BACI</name>
<dbReference type="RefSeq" id="WP_090084483.1">
    <property type="nucleotide sequence ID" value="NZ_FOMR01000005.1"/>
</dbReference>
<dbReference type="OrthoDB" id="9789468at2"/>